<dbReference type="Gene3D" id="2.120.10.30">
    <property type="entry name" value="TolB, C-terminal domain"/>
    <property type="match status" value="1"/>
</dbReference>
<dbReference type="GO" id="GO:0005886">
    <property type="term" value="C:plasma membrane"/>
    <property type="evidence" value="ECO:0007669"/>
    <property type="project" value="UniProtKB-SubCell"/>
</dbReference>
<comment type="subcellular location">
    <subcellularLocation>
        <location evidence="1">Cell membrane</location>
        <topology evidence="1">Multi-pass membrane protein</topology>
    </subcellularLocation>
</comment>
<evidence type="ECO:0000313" key="9">
    <source>
        <dbReference type="Proteomes" id="UP000246073"/>
    </source>
</evidence>
<dbReference type="CDD" id="cd06579">
    <property type="entry name" value="TM_PBP1_transp_AraH_like"/>
    <property type="match status" value="1"/>
</dbReference>
<sequence>MSLRERTKAWRYNYIPDHLIGEVLTKRWTDNAIPFAVLVATIALFGSQVSGFFKISSLQESTRQLGEFSLVVTGLTVVMLGGGIDLSVGSIFALSAFSAVTVFFIFEQPVWLALLASIATGVVYGALNGYLVGILRLRAFITTLVTFIIGRAIYDILVVNFAAAVQTSLASSDVWDFIGDETIFGFSASVIAAILMAIITHIVLTRSRPGWHILAVGGSRRSAHNAGIRVRRTVFFTYVFSGLCASLAGFLIACRLSGVGPGTGLNLEILALTAAVVGGNSLGGGRGSVVKGMMGAIIVLVMTNGLIRLGYGTGTTQLVLGVMLAVAVTVDIRWLKNRHKVLNEIYVAPVYLKMGETLSASPGSGTPYELDDRLSRTDYIGLGELEGPEDVILDRDDNLYCGTRHGEIIRFFAPDYSRSEVFAHVGGFPLGLAFDKAGNLISCVGAMGLYSISPEREVKKLSAETARSLTSIVDDARLRDPNDCDIAPDGRIYFTDSTKRYDAHDWALDSIENRPTGRLLVYDPKDGSTKTLLDGYRYTNGVCVAHDGKSIYFAESWACRVHRYWLEGPKAGTAECVIKDMPGYPDNINRASDGSYWMAWLGMRTPSFDLSLRHPDMRKRMTRRLPQDEWLFPNINTGGVVKFDETGKTIDTLGDLSGVSHPMVTSMREHKGYLFVGGILNNRIGRYKIAGAATDWTGPASYWGEKQ</sequence>
<evidence type="ECO:0000256" key="5">
    <source>
        <dbReference type="ARBA" id="ARBA00023136"/>
    </source>
</evidence>
<feature type="transmembrane region" description="Helical" evidence="6">
    <location>
        <begin position="317"/>
        <end position="335"/>
    </location>
</feature>
<dbReference type="EMBL" id="OOFM01000001">
    <property type="protein sequence ID" value="SPL62225.1"/>
    <property type="molecule type" value="Genomic_DNA"/>
</dbReference>
<dbReference type="AlphaFoldDB" id="A0A2P9HDS6"/>
<organism evidence="8 9">
    <name type="scientific">Ochrobactrum soli</name>
    <dbReference type="NCBI Taxonomy" id="2448455"/>
    <lineage>
        <taxon>Bacteria</taxon>
        <taxon>Pseudomonadati</taxon>
        <taxon>Pseudomonadota</taxon>
        <taxon>Alphaproteobacteria</taxon>
        <taxon>Hyphomicrobiales</taxon>
        <taxon>Brucellaceae</taxon>
        <taxon>Brucella/Ochrobactrum group</taxon>
        <taxon>Ochrobactrum</taxon>
    </lineage>
</organism>
<accession>A0A2P9HDS6</accession>
<evidence type="ECO:0000313" key="8">
    <source>
        <dbReference type="EMBL" id="SPL62225.1"/>
    </source>
</evidence>
<feature type="domain" description="Strictosidine synthase conserved region" evidence="7">
    <location>
        <begin position="482"/>
        <end position="568"/>
    </location>
</feature>
<dbReference type="PANTHER" id="PTHR32196:SF19">
    <property type="entry name" value="GALACTOFURANOSE TRANSPORTER PERMEASE PROTEIN YTFT"/>
    <property type="match status" value="1"/>
</dbReference>
<dbReference type="Pfam" id="PF03088">
    <property type="entry name" value="Str_synth"/>
    <property type="match status" value="1"/>
</dbReference>
<dbReference type="RefSeq" id="WP_109366344.1">
    <property type="nucleotide sequence ID" value="NZ_OOFM01000001.1"/>
</dbReference>
<feature type="transmembrane region" description="Helical" evidence="6">
    <location>
        <begin position="294"/>
        <end position="311"/>
    </location>
</feature>
<keyword evidence="4 6" id="KW-1133">Transmembrane helix</keyword>
<protein>
    <submittedName>
        <fullName evidence="8">ABC transporter permease protein</fullName>
    </submittedName>
</protein>
<feature type="transmembrane region" description="Helical" evidence="6">
    <location>
        <begin position="235"/>
        <end position="258"/>
    </location>
</feature>
<dbReference type="Pfam" id="PF02653">
    <property type="entry name" value="BPD_transp_2"/>
    <property type="match status" value="1"/>
</dbReference>
<evidence type="ECO:0000256" key="6">
    <source>
        <dbReference type="SAM" id="Phobius"/>
    </source>
</evidence>
<proteinExistence type="predicted"/>
<evidence type="ECO:0000256" key="2">
    <source>
        <dbReference type="ARBA" id="ARBA00022475"/>
    </source>
</evidence>
<dbReference type="SUPFAM" id="SSF63829">
    <property type="entry name" value="Calcium-dependent phosphotriesterase"/>
    <property type="match status" value="1"/>
</dbReference>
<feature type="transmembrane region" description="Helical" evidence="6">
    <location>
        <begin position="74"/>
        <end position="105"/>
    </location>
</feature>
<evidence type="ECO:0000256" key="4">
    <source>
        <dbReference type="ARBA" id="ARBA00022989"/>
    </source>
</evidence>
<dbReference type="GO" id="GO:0022857">
    <property type="term" value="F:transmembrane transporter activity"/>
    <property type="evidence" value="ECO:0007669"/>
    <property type="project" value="InterPro"/>
</dbReference>
<feature type="transmembrane region" description="Helical" evidence="6">
    <location>
        <begin position="32"/>
        <end position="53"/>
    </location>
</feature>
<evidence type="ECO:0000256" key="3">
    <source>
        <dbReference type="ARBA" id="ARBA00022692"/>
    </source>
</evidence>
<evidence type="ECO:0000256" key="1">
    <source>
        <dbReference type="ARBA" id="ARBA00004651"/>
    </source>
</evidence>
<keyword evidence="3 6" id="KW-0812">Transmembrane</keyword>
<feature type="transmembrane region" description="Helical" evidence="6">
    <location>
        <begin position="183"/>
        <end position="204"/>
    </location>
</feature>
<dbReference type="Proteomes" id="UP000246073">
    <property type="component" value="Unassembled WGS sequence"/>
</dbReference>
<reference evidence="9" key="1">
    <citation type="submission" date="2017-12" db="EMBL/GenBank/DDBJ databases">
        <authorList>
            <person name="Diaz M."/>
        </authorList>
    </citation>
    <scope>NUCLEOTIDE SEQUENCE [LARGE SCALE GENOMIC DNA]</scope>
    <source>
        <strain evidence="9">FI11154</strain>
    </source>
</reference>
<feature type="transmembrane region" description="Helical" evidence="6">
    <location>
        <begin position="139"/>
        <end position="163"/>
    </location>
</feature>
<dbReference type="InterPro" id="IPR018119">
    <property type="entry name" value="Strictosidine_synth_cons-reg"/>
</dbReference>
<dbReference type="InterPro" id="IPR001851">
    <property type="entry name" value="ABC_transp_permease"/>
</dbReference>
<feature type="transmembrane region" description="Helical" evidence="6">
    <location>
        <begin position="111"/>
        <end position="132"/>
    </location>
</feature>
<name>A0A2P9HDS6_9HYPH</name>
<dbReference type="InterPro" id="IPR011042">
    <property type="entry name" value="6-blade_b-propeller_TolB-like"/>
</dbReference>
<keyword evidence="5 6" id="KW-0472">Membrane</keyword>
<gene>
    <name evidence="8" type="ORF">OHAE_5017</name>
</gene>
<keyword evidence="2" id="KW-1003">Cell membrane</keyword>
<evidence type="ECO:0000259" key="7">
    <source>
        <dbReference type="Pfam" id="PF03088"/>
    </source>
</evidence>
<dbReference type="PANTHER" id="PTHR32196">
    <property type="entry name" value="ABC TRANSPORTER PERMEASE PROTEIN YPHD-RELATED-RELATED"/>
    <property type="match status" value="1"/>
</dbReference>
<dbReference type="Pfam" id="PF20067">
    <property type="entry name" value="SSL_N"/>
    <property type="match status" value="1"/>
</dbReference>